<accession>A0A3R8NYV3</accession>
<name>A0A3R8NYV3_9PSEU</name>
<dbReference type="RefSeq" id="WP_125092903.1">
    <property type="nucleotide sequence ID" value="NZ_RSAA01000035.1"/>
</dbReference>
<dbReference type="OrthoDB" id="3350465at2"/>
<keyword evidence="2" id="KW-1185">Reference proteome</keyword>
<dbReference type="AlphaFoldDB" id="A0A3R8NYV3"/>
<gene>
    <name evidence="1" type="ORF">EIL87_24285</name>
</gene>
<proteinExistence type="predicted"/>
<evidence type="ECO:0000313" key="1">
    <source>
        <dbReference type="EMBL" id="RRO12807.1"/>
    </source>
</evidence>
<dbReference type="EMBL" id="RSAA01000035">
    <property type="protein sequence ID" value="RRO12807.1"/>
    <property type="molecule type" value="Genomic_DNA"/>
</dbReference>
<evidence type="ECO:0000313" key="2">
    <source>
        <dbReference type="Proteomes" id="UP000274515"/>
    </source>
</evidence>
<sequence length="408" mass="44830">MAQDIVPIELGLPQGDVVTLWAPHWREDGEEWEAFLGYGDDLYGFPDPARLAAFVRTAREHDLDDHPAWHVVPGLSAVDLSPDEDHQFDLVGVPELVAEPLDTWTVAELADIVEIARSLAEVCELDTVTEVLDAADGFSLLNQGMLAFGGRDGQKRWNELCQVVVDRWDELLDAIDSVVSTPEVPADAVATAEAELAEALEADNDDETAATTPSDVDEIEEVELGFWGEIGIDPIHIVTSDAEHYTLRCYLGDDPVFLGSGDKIDVFSSPRALARFLADDEAVEDNDLARVATWPRLRDAAIGGELQVEVEPDNTYVLNGLDTDLLAGPSEVDATQLDLAEELVLDAAVWAGDDSAEKVLQPSERLGWLVSFVLRPTPNRMPPSPPFDDEVETWRTLVADLEARFRQR</sequence>
<reference evidence="1 2" key="1">
    <citation type="submission" date="2018-11" db="EMBL/GenBank/DDBJ databases">
        <title>Saccharopolyspora rhizosphaerae sp. nov., an actinomycete isolated from rhizosphere soil in Thailand.</title>
        <authorList>
            <person name="Intra B."/>
            <person name="Euanorasetr J."/>
            <person name="Take A."/>
            <person name="Inahashi Y."/>
            <person name="Mori M."/>
            <person name="Panbangred W."/>
            <person name="Matsumoto A."/>
        </authorList>
    </citation>
    <scope>NUCLEOTIDE SEQUENCE [LARGE SCALE GENOMIC DNA]</scope>
    <source>
        <strain evidence="1 2">H219</strain>
    </source>
</reference>
<dbReference type="Proteomes" id="UP000274515">
    <property type="component" value="Unassembled WGS sequence"/>
</dbReference>
<organism evidence="1 2">
    <name type="scientific">Saccharopolyspora rhizosphaerae</name>
    <dbReference type="NCBI Taxonomy" id="2492662"/>
    <lineage>
        <taxon>Bacteria</taxon>
        <taxon>Bacillati</taxon>
        <taxon>Actinomycetota</taxon>
        <taxon>Actinomycetes</taxon>
        <taxon>Pseudonocardiales</taxon>
        <taxon>Pseudonocardiaceae</taxon>
        <taxon>Saccharopolyspora</taxon>
    </lineage>
</organism>
<comment type="caution">
    <text evidence="1">The sequence shown here is derived from an EMBL/GenBank/DDBJ whole genome shotgun (WGS) entry which is preliminary data.</text>
</comment>
<protein>
    <submittedName>
        <fullName evidence="1">Primosomal protein</fullName>
    </submittedName>
</protein>